<dbReference type="InterPro" id="IPR032689">
    <property type="entry name" value="TraG-D_C"/>
</dbReference>
<feature type="region of interest" description="Disordered" evidence="6">
    <location>
        <begin position="588"/>
        <end position="622"/>
    </location>
</feature>
<dbReference type="SUPFAM" id="SSF52540">
    <property type="entry name" value="P-loop containing nucleoside triphosphate hydrolases"/>
    <property type="match status" value="1"/>
</dbReference>
<evidence type="ECO:0000313" key="9">
    <source>
        <dbReference type="EMBL" id="MVU78496.1"/>
    </source>
</evidence>
<keyword evidence="10" id="KW-1185">Reference proteome</keyword>
<keyword evidence="4 7" id="KW-1133">Transmembrane helix</keyword>
<feature type="transmembrane region" description="Helical" evidence="7">
    <location>
        <begin position="21"/>
        <end position="42"/>
    </location>
</feature>
<dbReference type="Proteomes" id="UP000466794">
    <property type="component" value="Unassembled WGS sequence"/>
</dbReference>
<comment type="caution">
    <text evidence="9">The sequence shown here is derived from an EMBL/GenBank/DDBJ whole genome shotgun (WGS) entry which is preliminary data.</text>
</comment>
<keyword evidence="2" id="KW-1003">Cell membrane</keyword>
<comment type="subcellular location">
    <subcellularLocation>
        <location evidence="1">Cell membrane</location>
        <topology evidence="1">Multi-pass membrane protein</topology>
    </subcellularLocation>
</comment>
<dbReference type="CDD" id="cd01127">
    <property type="entry name" value="TrwB_TraG_TraD_VirD4"/>
    <property type="match status" value="1"/>
</dbReference>
<dbReference type="RefSeq" id="WP_157387970.1">
    <property type="nucleotide sequence ID" value="NZ_WRPP01000002.1"/>
</dbReference>
<feature type="transmembrane region" description="Helical" evidence="7">
    <location>
        <begin position="74"/>
        <end position="95"/>
    </location>
</feature>
<evidence type="ECO:0000256" key="4">
    <source>
        <dbReference type="ARBA" id="ARBA00022989"/>
    </source>
</evidence>
<dbReference type="Pfam" id="PF12696">
    <property type="entry name" value="TraG-D_C"/>
    <property type="match status" value="1"/>
</dbReference>
<organism evidence="9 10">
    <name type="scientific">Nocardia terrae</name>
    <dbReference type="NCBI Taxonomy" id="2675851"/>
    <lineage>
        <taxon>Bacteria</taxon>
        <taxon>Bacillati</taxon>
        <taxon>Actinomycetota</taxon>
        <taxon>Actinomycetes</taxon>
        <taxon>Mycobacteriales</taxon>
        <taxon>Nocardiaceae</taxon>
        <taxon>Nocardia</taxon>
    </lineage>
</organism>
<protein>
    <submittedName>
        <fullName evidence="9">TraM recognition domain-containing protein</fullName>
    </submittedName>
</protein>
<dbReference type="AlphaFoldDB" id="A0A7K1UVT0"/>
<proteinExistence type="predicted"/>
<evidence type="ECO:0000256" key="5">
    <source>
        <dbReference type="ARBA" id="ARBA00023136"/>
    </source>
</evidence>
<evidence type="ECO:0000259" key="8">
    <source>
        <dbReference type="Pfam" id="PF12696"/>
    </source>
</evidence>
<name>A0A7K1UVT0_9NOCA</name>
<sequence length="622" mass="66882">MFEGGIVMVKVRRRQDAEITWFLRGLIWIAVAAGIVVVAVHLGNARSPQRQHVPADPITLLGELWSGQLRWPGAATGVVAGLATLIGVGLVVRAVTGARRARARHSIDAKAGFMGTGKALRPFTAAGVTEVARALDVPVHSLRSPGRPRTVAVPGIAIGTAVADGEPLFGSYADLHLDIWGPRQGKSACRVIPAILDAVGPVIVTASHRDVVDATRDVRAAEGNPVLVFDPQGIAGDEPPDWYWDPMAWVDRSLVRATQLAGHFADALTGIDDRDHLDLDAEELLAALFLAASVDCRSILQAWEWAANQIDTEPVEILRRYEHHRAASGLAALYNADPWRRDRVFAHATRMIRCLKFPEVHPWVTAGGNRIRFDELDLLERNGTLYSLSVAGRSSAAPLVSALTEAVLEVAIRKAAHSPRARLPIPLLAVFDDAANVVAWNDLPQRYSALGAHGIILMTVLQSWAQGVRCWGHGGMSELWSAATVKVIGGGVDDVPFLRERVEGIGTHEVHSRTVSLSTKGFGYSTAISAEHTLGVSELRSLPRGRAVLFAAGTPPVLIRTDPWWTGEHADAVERALAAVRGPQSRTTIDDLIGPSPLRPGVFGRDGGGDEQTGTIEEVRPL</sequence>
<evidence type="ECO:0000256" key="1">
    <source>
        <dbReference type="ARBA" id="ARBA00004651"/>
    </source>
</evidence>
<feature type="domain" description="TraD/TraG TraM recognition site" evidence="8">
    <location>
        <begin position="426"/>
        <end position="543"/>
    </location>
</feature>
<dbReference type="EMBL" id="WRPP01000002">
    <property type="protein sequence ID" value="MVU78496.1"/>
    <property type="molecule type" value="Genomic_DNA"/>
</dbReference>
<evidence type="ECO:0000313" key="10">
    <source>
        <dbReference type="Proteomes" id="UP000466794"/>
    </source>
</evidence>
<keyword evidence="5 7" id="KW-0472">Membrane</keyword>
<keyword evidence="3 7" id="KW-0812">Transmembrane</keyword>
<dbReference type="PANTHER" id="PTHR37937:SF1">
    <property type="entry name" value="CONJUGATIVE TRANSFER: DNA TRANSPORT"/>
    <property type="match status" value="1"/>
</dbReference>
<dbReference type="InterPro" id="IPR027417">
    <property type="entry name" value="P-loop_NTPase"/>
</dbReference>
<evidence type="ECO:0000256" key="7">
    <source>
        <dbReference type="SAM" id="Phobius"/>
    </source>
</evidence>
<gene>
    <name evidence="9" type="ORF">GPX89_14730</name>
</gene>
<reference evidence="9 10" key="1">
    <citation type="submission" date="2019-12" db="EMBL/GenBank/DDBJ databases">
        <title>Nocardia sp. nov. ET3-3 isolated from soil.</title>
        <authorList>
            <person name="Kanchanasin P."/>
            <person name="Tanasupawat S."/>
            <person name="Yuki M."/>
            <person name="Kudo T."/>
        </authorList>
    </citation>
    <scope>NUCLEOTIDE SEQUENCE [LARGE SCALE GENOMIC DNA]</scope>
    <source>
        <strain evidence="9 10">ET3-3</strain>
    </source>
</reference>
<accession>A0A7K1UVT0</accession>
<dbReference type="GO" id="GO:0005886">
    <property type="term" value="C:plasma membrane"/>
    <property type="evidence" value="ECO:0007669"/>
    <property type="project" value="UniProtKB-SubCell"/>
</dbReference>
<dbReference type="InterPro" id="IPR051539">
    <property type="entry name" value="T4SS-coupling_protein"/>
</dbReference>
<evidence type="ECO:0000256" key="6">
    <source>
        <dbReference type="SAM" id="MobiDB-lite"/>
    </source>
</evidence>
<evidence type="ECO:0000256" key="3">
    <source>
        <dbReference type="ARBA" id="ARBA00022692"/>
    </source>
</evidence>
<evidence type="ECO:0000256" key="2">
    <source>
        <dbReference type="ARBA" id="ARBA00022475"/>
    </source>
</evidence>
<dbReference type="PANTHER" id="PTHR37937">
    <property type="entry name" value="CONJUGATIVE TRANSFER: DNA TRANSPORT"/>
    <property type="match status" value="1"/>
</dbReference>
<dbReference type="Gene3D" id="3.40.50.300">
    <property type="entry name" value="P-loop containing nucleotide triphosphate hydrolases"/>
    <property type="match status" value="1"/>
</dbReference>